<keyword evidence="3" id="KW-1185">Reference proteome</keyword>
<dbReference type="InterPro" id="IPR005531">
    <property type="entry name" value="Asp23"/>
</dbReference>
<name>A0A0D8ICX8_9CLOT</name>
<protein>
    <submittedName>
        <fullName evidence="2">Uncharacterized protein</fullName>
    </submittedName>
</protein>
<reference evidence="2 3" key="1">
    <citation type="submission" date="2014-10" db="EMBL/GenBank/DDBJ databases">
        <title>Genome sequence of Clostridium aceticum DSM 1496.</title>
        <authorList>
            <person name="Poehlein A."/>
            <person name="Schiel-Bengelsdorf B."/>
            <person name="Gottschalk G."/>
            <person name="Duerre P."/>
            <person name="Daniel R."/>
        </authorList>
    </citation>
    <scope>NUCLEOTIDE SEQUENCE [LARGE SCALE GENOMIC DNA]</scope>
    <source>
        <strain evidence="2 3">DSM 1496</strain>
    </source>
</reference>
<accession>A0A0D8ICX8</accession>
<proteinExistence type="inferred from homology"/>
<sequence length="128" mass="13594">MDAIEKLEYGEVKVADEVIATIAGIAATEVIGVCGMSGGLVDGIAEILGKKNLSKGVKLEVTGEGVTIDLYLIVDYGVKIPDLAWKIQDNVKNTLESMIGTKVIDVNIHIQGVNFPKETTEEVPVPKG</sequence>
<evidence type="ECO:0000313" key="2">
    <source>
        <dbReference type="EMBL" id="AKL95298.1"/>
    </source>
</evidence>
<dbReference type="RefSeq" id="WP_044823994.1">
    <property type="nucleotide sequence ID" value="NZ_CP009687.1"/>
</dbReference>
<organism evidence="2 3">
    <name type="scientific">Clostridium aceticum</name>
    <dbReference type="NCBI Taxonomy" id="84022"/>
    <lineage>
        <taxon>Bacteria</taxon>
        <taxon>Bacillati</taxon>
        <taxon>Bacillota</taxon>
        <taxon>Clostridia</taxon>
        <taxon>Eubacteriales</taxon>
        <taxon>Clostridiaceae</taxon>
        <taxon>Clostridium</taxon>
    </lineage>
</organism>
<dbReference type="PANTHER" id="PTHR34297">
    <property type="entry name" value="HYPOTHETICAL CYTOSOLIC PROTEIN-RELATED"/>
    <property type="match status" value="1"/>
</dbReference>
<evidence type="ECO:0000256" key="1">
    <source>
        <dbReference type="ARBA" id="ARBA00005721"/>
    </source>
</evidence>
<evidence type="ECO:0000313" key="3">
    <source>
        <dbReference type="Proteomes" id="UP000035704"/>
    </source>
</evidence>
<dbReference type="Pfam" id="PF03780">
    <property type="entry name" value="Asp23"/>
    <property type="match status" value="1"/>
</dbReference>
<dbReference type="PATRIC" id="fig|84022.5.peg.3307"/>
<dbReference type="OrthoDB" id="9793465at2"/>
<dbReference type="EMBL" id="CP009687">
    <property type="protein sequence ID" value="AKL95298.1"/>
    <property type="molecule type" value="Genomic_DNA"/>
</dbReference>
<dbReference type="KEGG" id="cace:CACET_c18500"/>
<dbReference type="STRING" id="84022.CACET_c18500"/>
<dbReference type="AlphaFoldDB" id="A0A0D8ICX8"/>
<gene>
    <name evidence="2" type="ORF">CACET_c18500</name>
</gene>
<dbReference type="Proteomes" id="UP000035704">
    <property type="component" value="Chromosome"/>
</dbReference>
<comment type="similarity">
    <text evidence="1">Belongs to the asp23 family.</text>
</comment>